<keyword evidence="4 6" id="KW-1133">Transmembrane helix</keyword>
<dbReference type="Pfam" id="PF03772">
    <property type="entry name" value="Competence"/>
    <property type="match status" value="1"/>
</dbReference>
<keyword evidence="9" id="KW-1185">Reference proteome</keyword>
<dbReference type="EMBL" id="FNIE01000007">
    <property type="protein sequence ID" value="SDO10775.1"/>
    <property type="molecule type" value="Genomic_DNA"/>
</dbReference>
<protein>
    <submittedName>
        <fullName evidence="8">Competence protein ComEC</fullName>
    </submittedName>
</protein>
<evidence type="ECO:0000256" key="4">
    <source>
        <dbReference type="ARBA" id="ARBA00022989"/>
    </source>
</evidence>
<dbReference type="GO" id="GO:0005886">
    <property type="term" value="C:plasma membrane"/>
    <property type="evidence" value="ECO:0007669"/>
    <property type="project" value="UniProtKB-SubCell"/>
</dbReference>
<dbReference type="InterPro" id="IPR035681">
    <property type="entry name" value="ComA-like_MBL"/>
</dbReference>
<keyword evidence="5 6" id="KW-0472">Membrane</keyword>
<evidence type="ECO:0000256" key="5">
    <source>
        <dbReference type="ARBA" id="ARBA00023136"/>
    </source>
</evidence>
<feature type="transmembrane region" description="Helical" evidence="6">
    <location>
        <begin position="378"/>
        <end position="394"/>
    </location>
</feature>
<feature type="transmembrane region" description="Helical" evidence="6">
    <location>
        <begin position="401"/>
        <end position="419"/>
    </location>
</feature>
<dbReference type="PANTHER" id="PTHR30619">
    <property type="entry name" value="DNA INTERNALIZATION/COMPETENCE PROTEIN COMEC/REC2"/>
    <property type="match status" value="1"/>
</dbReference>
<evidence type="ECO:0000256" key="6">
    <source>
        <dbReference type="SAM" id="Phobius"/>
    </source>
</evidence>
<evidence type="ECO:0000256" key="3">
    <source>
        <dbReference type="ARBA" id="ARBA00022692"/>
    </source>
</evidence>
<dbReference type="AlphaFoldDB" id="A0A1H0GV75"/>
<dbReference type="STRING" id="310781.SAMN05216259_107290"/>
<dbReference type="InterPro" id="IPR001279">
    <property type="entry name" value="Metallo-B-lactamas"/>
</dbReference>
<feature type="transmembrane region" description="Helical" evidence="6">
    <location>
        <begin position="550"/>
        <end position="568"/>
    </location>
</feature>
<keyword evidence="3 6" id="KW-0812">Transmembrane</keyword>
<feature type="transmembrane region" description="Helical" evidence="6">
    <location>
        <begin position="314"/>
        <end position="335"/>
    </location>
</feature>
<feature type="transmembrane region" description="Helical" evidence="6">
    <location>
        <begin position="131"/>
        <end position="154"/>
    </location>
</feature>
<gene>
    <name evidence="8" type="ORF">SAMN05216259_107290</name>
</gene>
<dbReference type="CDD" id="cd07731">
    <property type="entry name" value="ComA-like_MBL-fold"/>
    <property type="match status" value="1"/>
</dbReference>
<feature type="transmembrane region" description="Helical" evidence="6">
    <location>
        <begin position="425"/>
        <end position="443"/>
    </location>
</feature>
<feature type="transmembrane region" description="Helical" evidence="6">
    <location>
        <begin position="455"/>
        <end position="476"/>
    </location>
</feature>
<organism evidence="8 9">
    <name type="scientific">Actinacidiphila guanduensis</name>
    <dbReference type="NCBI Taxonomy" id="310781"/>
    <lineage>
        <taxon>Bacteria</taxon>
        <taxon>Bacillati</taxon>
        <taxon>Actinomycetota</taxon>
        <taxon>Actinomycetes</taxon>
        <taxon>Kitasatosporales</taxon>
        <taxon>Streptomycetaceae</taxon>
        <taxon>Actinacidiphila</taxon>
    </lineage>
</organism>
<dbReference type="PANTHER" id="PTHR30619:SF1">
    <property type="entry name" value="RECOMBINATION PROTEIN 2"/>
    <property type="match status" value="1"/>
</dbReference>
<feature type="domain" description="Metallo-beta-lactamase" evidence="7">
    <location>
        <begin position="616"/>
        <end position="812"/>
    </location>
</feature>
<feature type="transmembrane region" description="Helical" evidence="6">
    <location>
        <begin position="103"/>
        <end position="124"/>
    </location>
</feature>
<dbReference type="NCBIfam" id="TIGR00360">
    <property type="entry name" value="ComEC_N-term"/>
    <property type="match status" value="1"/>
</dbReference>
<proteinExistence type="predicted"/>
<keyword evidence="2" id="KW-1003">Cell membrane</keyword>
<dbReference type="InterPro" id="IPR052159">
    <property type="entry name" value="Competence_DNA_uptake"/>
</dbReference>
<dbReference type="Gene3D" id="3.60.15.10">
    <property type="entry name" value="Ribonuclease Z/Hydroxyacylglutathione hydrolase-like"/>
    <property type="match status" value="1"/>
</dbReference>
<feature type="transmembrane region" description="Helical" evidence="6">
    <location>
        <begin position="347"/>
        <end position="372"/>
    </location>
</feature>
<dbReference type="InterPro" id="IPR004477">
    <property type="entry name" value="ComEC_N"/>
</dbReference>
<evidence type="ECO:0000256" key="1">
    <source>
        <dbReference type="ARBA" id="ARBA00004651"/>
    </source>
</evidence>
<evidence type="ECO:0000259" key="7">
    <source>
        <dbReference type="SMART" id="SM00849"/>
    </source>
</evidence>
<dbReference type="SUPFAM" id="SSF56281">
    <property type="entry name" value="Metallo-hydrolase/oxidoreductase"/>
    <property type="match status" value="1"/>
</dbReference>
<reference evidence="8 9" key="1">
    <citation type="submission" date="2016-10" db="EMBL/GenBank/DDBJ databases">
        <authorList>
            <person name="de Groot N.N."/>
        </authorList>
    </citation>
    <scope>NUCLEOTIDE SEQUENCE [LARGE SCALE GENOMIC DNA]</scope>
    <source>
        <strain evidence="8 9">CGMCC 4.2022</strain>
    </source>
</reference>
<dbReference type="InterPro" id="IPR036866">
    <property type="entry name" value="RibonucZ/Hydroxyglut_hydro"/>
</dbReference>
<dbReference type="Pfam" id="PF00753">
    <property type="entry name" value="Lactamase_B"/>
    <property type="match status" value="1"/>
</dbReference>
<sequence length="868" mass="88355">MEPAGSVRPALPTQTAVPAEPLAPAGFAKPAGFAGSAGSAAPALSTVAAEPAAGEEGRARAAVHALARSRLGAANPRQEGPADLRLVGPALVAWAAAGLTPEVGASVVVGGLAVLGAVVAVVAGTRGRRGLVLAAVASLLCGAVAAGAAVLAAADLTRGPVPGLARHRGTAEAVLRVTGDPFRAGAQGRTAVVVVPAVVERVGRTRVRTPVVVMVSDAREEWLGLVPSTRVSGSARFAPDDRGESAAVVRIRGAPRVTGPPSRAQAVAAHLRAGLRKAAAPLPPDARALLPGLVVGDTSAVPEDLAEAFKATDLAHLTAVSGANLTIVLILLIGPPGLAVRTERRGLAAWLGLPLRWTALAGAALTIGFVLVCRPGPSVLRAAVCGLVTLLAIATGRRRSLLPALAAAVLVLVLWEPGLARSAGFALSVLATGSLLTVAPRWGAALRRHRVPPRLAEALAAAAAAQAACGPLIALLSARLSLVAVPCNLLAEPAVGPATVLGFGALVTAPLSAGAARALAWSAGWPARWIAAVARRGAALPGAEVGWPGGWSGAGLLALVTVAVAVCGRELARRPWVCAGAAVALLLALVRPVPLPRVVAGWPPGDWRFAMCDVGQGDALALSVGPGRAMVVDTGPDPAAEDRCLRDLRVTSIPLLLLTHFHADHVDGLPGAMRGRRVGAIETTVLDEPQGRAARVRREAAAAGVPVTTAVAGEERRLGPLSWRVLWPPPAPYGLPDDDPNDASVALLVRDAGLTLLLMGDLEPAVQRELLRLPDLPRVDVLKVAHHGSAYQDPALLARVRPRLALISVGAGNPYGHPAARTVRELRGSGAVVLRTDVDGPIAVEGSTPRELRATYRAKREVRTDGPL</sequence>
<evidence type="ECO:0000313" key="8">
    <source>
        <dbReference type="EMBL" id="SDO10775.1"/>
    </source>
</evidence>
<comment type="subcellular location">
    <subcellularLocation>
        <location evidence="1">Cell membrane</location>
        <topology evidence="1">Multi-pass membrane protein</topology>
    </subcellularLocation>
</comment>
<accession>A0A1H0GV75</accession>
<feature type="transmembrane region" description="Helical" evidence="6">
    <location>
        <begin position="575"/>
        <end position="593"/>
    </location>
</feature>
<dbReference type="Proteomes" id="UP000199341">
    <property type="component" value="Unassembled WGS sequence"/>
</dbReference>
<dbReference type="SMART" id="SM00849">
    <property type="entry name" value="Lactamase_B"/>
    <property type="match status" value="1"/>
</dbReference>
<evidence type="ECO:0000313" key="9">
    <source>
        <dbReference type="Proteomes" id="UP000199341"/>
    </source>
</evidence>
<evidence type="ECO:0000256" key="2">
    <source>
        <dbReference type="ARBA" id="ARBA00022475"/>
    </source>
</evidence>
<name>A0A1H0GV75_9ACTN</name>